<keyword evidence="2" id="KW-1133">Transmembrane helix</keyword>
<evidence type="ECO:0000256" key="1">
    <source>
        <dbReference type="SAM" id="MobiDB-lite"/>
    </source>
</evidence>
<organism evidence="3 4">
    <name type="scientific">[Eubacterium] hominis</name>
    <dbReference type="NCBI Taxonomy" id="2764325"/>
    <lineage>
        <taxon>Bacteria</taxon>
        <taxon>Bacillati</taxon>
        <taxon>Bacillota</taxon>
        <taxon>Erysipelotrichia</taxon>
        <taxon>Erysipelotrichales</taxon>
        <taxon>Erysipelotrichaceae</taxon>
        <taxon>Amedibacillus</taxon>
    </lineage>
</organism>
<keyword evidence="2" id="KW-0472">Membrane</keyword>
<dbReference type="Proteomes" id="UP000515856">
    <property type="component" value="Chromosome"/>
</dbReference>
<reference evidence="3 4" key="1">
    <citation type="submission" date="2020-08" db="EMBL/GenBank/DDBJ databases">
        <authorList>
            <person name="Liu C."/>
            <person name="Sun Q."/>
        </authorList>
    </citation>
    <scope>NUCLEOTIDE SEQUENCE [LARGE SCALE GENOMIC DNA]</scope>
    <source>
        <strain evidence="3 4">NSJ-61</strain>
    </source>
</reference>
<feature type="region of interest" description="Disordered" evidence="1">
    <location>
        <begin position="177"/>
        <end position="201"/>
    </location>
</feature>
<feature type="transmembrane region" description="Helical" evidence="2">
    <location>
        <begin position="21"/>
        <end position="43"/>
    </location>
</feature>
<feature type="compositionally biased region" description="Basic and acidic residues" evidence="1">
    <location>
        <begin position="183"/>
        <end position="201"/>
    </location>
</feature>
<keyword evidence="2" id="KW-0812">Transmembrane</keyword>
<accession>A0A7G9GK19</accession>
<dbReference type="AlphaFoldDB" id="A0A7G9GK19"/>
<proteinExistence type="predicted"/>
<dbReference type="InterPro" id="IPR006121">
    <property type="entry name" value="HMA_dom"/>
</dbReference>
<protein>
    <submittedName>
        <fullName evidence="3">Uncharacterized protein</fullName>
    </submittedName>
</protein>
<dbReference type="GO" id="GO:0046872">
    <property type="term" value="F:metal ion binding"/>
    <property type="evidence" value="ECO:0007669"/>
    <property type="project" value="InterPro"/>
</dbReference>
<name>A0A7G9GK19_9FIRM</name>
<evidence type="ECO:0000313" key="4">
    <source>
        <dbReference type="Proteomes" id="UP000515856"/>
    </source>
</evidence>
<dbReference type="EMBL" id="CP060636">
    <property type="protein sequence ID" value="QNM11151.1"/>
    <property type="molecule type" value="Genomic_DNA"/>
</dbReference>
<dbReference type="CDD" id="cd00371">
    <property type="entry name" value="HMA"/>
    <property type="match status" value="1"/>
</dbReference>
<evidence type="ECO:0000256" key="2">
    <source>
        <dbReference type="SAM" id="Phobius"/>
    </source>
</evidence>
<sequence>MSKQKNMKNQKQKRNTRKSSKVLITVAIIVLLIPLLLLGYIYFGAKENSGKPVTGSRFENSLDPAITQEQMDKVKKALNFDGVEKVEVNLTSATLRITMDAADDIDQDTLENLLNAAYDKVNDILPVKTYFTNKDKTKMYDLDIHAYNFIPDDSHKEDDQIYLELVKNAANKKKVVDNITTPKNEKEAKELLKQQEEANKK</sequence>
<evidence type="ECO:0000313" key="3">
    <source>
        <dbReference type="EMBL" id="QNM11151.1"/>
    </source>
</evidence>
<keyword evidence="4" id="KW-1185">Reference proteome</keyword>
<dbReference type="KEGG" id="ehn:H9Q80_12880"/>
<gene>
    <name evidence="3" type="ORF">H9Q80_12880</name>
</gene>
<dbReference type="RefSeq" id="WP_117451551.1">
    <property type="nucleotide sequence ID" value="NZ_CP060636.1"/>
</dbReference>